<dbReference type="InterPro" id="IPR039537">
    <property type="entry name" value="Retrotran_Ty1/copia-like"/>
</dbReference>
<gene>
    <name evidence="4" type="ORF">CR513_30014</name>
</gene>
<dbReference type="EMBL" id="QJKJ01005948">
    <property type="protein sequence ID" value="RDX88400.1"/>
    <property type="molecule type" value="Genomic_DNA"/>
</dbReference>
<evidence type="ECO:0000259" key="2">
    <source>
        <dbReference type="Pfam" id="PF22936"/>
    </source>
</evidence>
<proteinExistence type="predicted"/>
<accession>A0A371GCY1</accession>
<dbReference type="Proteomes" id="UP000257109">
    <property type="component" value="Unassembled WGS sequence"/>
</dbReference>
<feature type="non-terminal residue" evidence="4">
    <location>
        <position position="1"/>
    </location>
</feature>
<protein>
    <submittedName>
        <fullName evidence="4">Uncharacterized protein</fullName>
    </submittedName>
</protein>
<dbReference type="Pfam" id="PF25597">
    <property type="entry name" value="SH3_retrovirus"/>
    <property type="match status" value="1"/>
</dbReference>
<dbReference type="OrthoDB" id="2663223at2759"/>
<organism evidence="4 5">
    <name type="scientific">Mucuna pruriens</name>
    <name type="common">Velvet bean</name>
    <name type="synonym">Dolichos pruriens</name>
    <dbReference type="NCBI Taxonomy" id="157652"/>
    <lineage>
        <taxon>Eukaryota</taxon>
        <taxon>Viridiplantae</taxon>
        <taxon>Streptophyta</taxon>
        <taxon>Embryophyta</taxon>
        <taxon>Tracheophyta</taxon>
        <taxon>Spermatophyta</taxon>
        <taxon>Magnoliopsida</taxon>
        <taxon>eudicotyledons</taxon>
        <taxon>Gunneridae</taxon>
        <taxon>Pentapetalae</taxon>
        <taxon>rosids</taxon>
        <taxon>fabids</taxon>
        <taxon>Fabales</taxon>
        <taxon>Fabaceae</taxon>
        <taxon>Papilionoideae</taxon>
        <taxon>50 kb inversion clade</taxon>
        <taxon>NPAAA clade</taxon>
        <taxon>indigoferoid/millettioid clade</taxon>
        <taxon>Phaseoleae</taxon>
        <taxon>Mucuna</taxon>
    </lineage>
</organism>
<dbReference type="STRING" id="157652.A0A371GCY1"/>
<dbReference type="GO" id="GO:0003676">
    <property type="term" value="F:nucleic acid binding"/>
    <property type="evidence" value="ECO:0007669"/>
    <property type="project" value="InterPro"/>
</dbReference>
<dbReference type="PANTHER" id="PTHR42648:SF28">
    <property type="entry name" value="TRANSPOSON-ENCODED PROTEIN WITH RIBONUCLEASE H-LIKE AND RETROVIRUS ZINC FINGER-LIKE DOMAINS"/>
    <property type="match status" value="1"/>
</dbReference>
<reference evidence="4" key="1">
    <citation type="submission" date="2018-05" db="EMBL/GenBank/DDBJ databases">
        <title>Draft genome of Mucuna pruriens seed.</title>
        <authorList>
            <person name="Nnadi N.E."/>
            <person name="Vos R."/>
            <person name="Hasami M.H."/>
            <person name="Devisetty U.K."/>
            <person name="Aguiy J.C."/>
        </authorList>
    </citation>
    <scope>NUCLEOTIDE SEQUENCE [LARGE SCALE GENOMIC DNA]</scope>
    <source>
        <strain evidence="4">JCA_2017</strain>
    </source>
</reference>
<dbReference type="SUPFAM" id="SSF53098">
    <property type="entry name" value="Ribonuclease H-like"/>
    <property type="match status" value="1"/>
</dbReference>
<comment type="caution">
    <text evidence="4">The sequence shown here is derived from an EMBL/GenBank/DDBJ whole genome shotgun (WGS) entry which is preliminary data.</text>
</comment>
<feature type="domain" description="Retrovirus-related Pol polyprotein from transposon TNT 1-94-like beta-barrel" evidence="2">
    <location>
        <begin position="61"/>
        <end position="128"/>
    </location>
</feature>
<evidence type="ECO:0000259" key="3">
    <source>
        <dbReference type="Pfam" id="PF25597"/>
    </source>
</evidence>
<feature type="domain" description="Retroviral polymerase SH3-like" evidence="3">
    <location>
        <begin position="290"/>
        <end position="347"/>
    </location>
</feature>
<dbReference type="InterPro" id="IPR036397">
    <property type="entry name" value="RNaseH_sf"/>
</dbReference>
<dbReference type="Pfam" id="PF22936">
    <property type="entry name" value="Pol_BBD"/>
    <property type="match status" value="1"/>
</dbReference>
<evidence type="ECO:0000256" key="1">
    <source>
        <dbReference type="ARBA" id="ARBA00022670"/>
    </source>
</evidence>
<dbReference type="InterPro" id="IPR012337">
    <property type="entry name" value="RNaseH-like_sf"/>
</dbReference>
<dbReference type="GO" id="GO:0006508">
    <property type="term" value="P:proteolysis"/>
    <property type="evidence" value="ECO:0007669"/>
    <property type="project" value="UniProtKB-KW"/>
</dbReference>
<keyword evidence="5" id="KW-1185">Reference proteome</keyword>
<dbReference type="Gene3D" id="3.30.420.10">
    <property type="entry name" value="Ribonuclease H-like superfamily/Ribonuclease H"/>
    <property type="match status" value="1"/>
</dbReference>
<keyword evidence="1" id="KW-0645">Protease</keyword>
<name>A0A371GCY1_MUCPR</name>
<dbReference type="GO" id="GO:0008233">
    <property type="term" value="F:peptidase activity"/>
    <property type="evidence" value="ECO:0007669"/>
    <property type="project" value="UniProtKB-KW"/>
</dbReference>
<dbReference type="InterPro" id="IPR054722">
    <property type="entry name" value="PolX-like_BBD"/>
</dbReference>
<evidence type="ECO:0000313" key="4">
    <source>
        <dbReference type="EMBL" id="RDX88400.1"/>
    </source>
</evidence>
<dbReference type="PANTHER" id="PTHR42648">
    <property type="entry name" value="TRANSPOSASE, PUTATIVE-RELATED"/>
    <property type="match status" value="1"/>
</dbReference>
<dbReference type="InterPro" id="IPR057670">
    <property type="entry name" value="SH3_retrovirus"/>
</dbReference>
<sequence>MENTVCIANDQDIPRIPATSVMERRKFLNEWETSRPLGSCGLTMNGKGSFNISGLVPQSIWILDSGATYHMTPFPSYFTSYLKVSKKQLIIVVNGDHVPIAGFGNVQLHSSLSLHNVLHVTKLANNLVVPQNCPGQSLRHISKGPTMTHELTMGRTIGVAKDLEPFDLIHFDMWGPASNFISGAKWFVSFIDDCTHSDNGIEFVNLEFSKFLKDNGVIHELTKTRHLLEVARALLFQMSVPNVYWGEVVLTVTYLINRLPTRVLNGIKHMLSFFPSSPLMLSLPSRVFGCVAFVHSDNPHHGKLDPRAVKCVFIGYPSNKKGFKCYHPPSRRFFVSMGVTFHETQSYFVCPPFQGENYLEVKLIIESLPFPTQDVQVQVQEVTKSTLVLDHVQMSKMDVSIPDNSIENVTDDMPIALRKGKRSRVKYPISKLPIDMIILSDMIVVCHGRNLQH</sequence>
<evidence type="ECO:0000313" key="5">
    <source>
        <dbReference type="Proteomes" id="UP000257109"/>
    </source>
</evidence>
<dbReference type="AlphaFoldDB" id="A0A371GCY1"/>
<keyword evidence="1" id="KW-0378">Hydrolase</keyword>